<evidence type="ECO:0000313" key="3">
    <source>
        <dbReference type="EMBL" id="MBE4749487.1"/>
    </source>
</evidence>
<accession>A0ABR9PNK1</accession>
<name>A0ABR9PNK1_9BACT</name>
<proteinExistence type="predicted"/>
<sequence length="466" mass="47347">MKRSVRSGWRFVVAVAAGALVAGSGACGGDDGDPGPGPTTDGGTQTDAGTDAGTAQPAEEGRALAASNGGLIVVGSTEANLAATGVDVLVRRYTATGELDTAFGTQGSVVVDFEGPAKGPISGEREQADRADTVAVLADGSLLVAGFAQGGATSDSRDFAVVKLTPSGQLDTSFNKTGRSRLHFGAEGSVDFRGAVHRILPMADGSFYVGGFLTKSDGLDEDFALIRYKADGSLDTGFTSAGSPAGSWIGGAYTSAESVQGIVIQGTSIVIGGGDDFATVRIRPAGTQDMTFGTSGLAKSVDGTAHAMVARPGGGFLLAGDRQDVKIGGVGHGVMKLVAYTAEGKPDVTFGPEGVREFTAPEDVLDVVDVSGLAIQADGKILVYANVRAKPALFRFQANGDLDTTFGAGGVVRWPETQLSLPLFIRPTSGPKLVVSGDTAFVTDANIYTPGFFPGPARLLLKSTGL</sequence>
<dbReference type="Pfam" id="PF17164">
    <property type="entry name" value="DUF5122"/>
    <property type="match status" value="5"/>
</dbReference>
<keyword evidence="4" id="KW-1185">Reference proteome</keyword>
<reference evidence="3 4" key="1">
    <citation type="submission" date="2020-02" db="EMBL/GenBank/DDBJ databases">
        <authorList>
            <person name="Babadi Z.K."/>
            <person name="Risdian C."/>
            <person name="Ebrahimipour G.H."/>
            <person name="Wink J."/>
        </authorList>
    </citation>
    <scope>NUCLEOTIDE SEQUENCE [LARGE SCALE GENOMIC DNA]</scope>
    <source>
        <strain evidence="3 4">ZKHCc1 1396</strain>
    </source>
</reference>
<dbReference type="NCBIfam" id="TIGR02608">
    <property type="entry name" value="delta_60_rpt"/>
    <property type="match status" value="6"/>
</dbReference>
<dbReference type="Gene3D" id="2.80.10.50">
    <property type="match status" value="3"/>
</dbReference>
<evidence type="ECO:0000256" key="1">
    <source>
        <dbReference type="SAM" id="MobiDB-lite"/>
    </source>
</evidence>
<organism evidence="3 4">
    <name type="scientific">Corallococcus soli</name>
    <dbReference type="NCBI Taxonomy" id="2710757"/>
    <lineage>
        <taxon>Bacteria</taxon>
        <taxon>Pseudomonadati</taxon>
        <taxon>Myxococcota</taxon>
        <taxon>Myxococcia</taxon>
        <taxon>Myxococcales</taxon>
        <taxon>Cystobacterineae</taxon>
        <taxon>Myxococcaceae</taxon>
        <taxon>Corallococcus</taxon>
    </lineage>
</organism>
<evidence type="ECO:0000313" key="4">
    <source>
        <dbReference type="Proteomes" id="UP001516472"/>
    </source>
</evidence>
<evidence type="ECO:0000256" key="2">
    <source>
        <dbReference type="SAM" id="SignalP"/>
    </source>
</evidence>
<feature type="compositionally biased region" description="Low complexity" evidence="1">
    <location>
        <begin position="38"/>
        <end position="58"/>
    </location>
</feature>
<feature type="region of interest" description="Disordered" evidence="1">
    <location>
        <begin position="27"/>
        <end position="58"/>
    </location>
</feature>
<comment type="caution">
    <text evidence="3">The sequence shown here is derived from an EMBL/GenBank/DDBJ whole genome shotgun (WGS) entry which is preliminary data.</text>
</comment>
<evidence type="ECO:0008006" key="5">
    <source>
        <dbReference type="Google" id="ProtNLM"/>
    </source>
</evidence>
<feature type="chain" id="PRO_5046579772" description="Delta-60 repeat domain-containing protein" evidence="2">
    <location>
        <begin position="29"/>
        <end position="466"/>
    </location>
</feature>
<keyword evidence="2" id="KW-0732">Signal</keyword>
<dbReference type="EMBL" id="JAAIYO010000003">
    <property type="protein sequence ID" value="MBE4749487.1"/>
    <property type="molecule type" value="Genomic_DNA"/>
</dbReference>
<dbReference type="PROSITE" id="PS51257">
    <property type="entry name" value="PROKAR_LIPOPROTEIN"/>
    <property type="match status" value="1"/>
</dbReference>
<gene>
    <name evidence="3" type="ORF">G4177_15080</name>
</gene>
<protein>
    <recommendedName>
        <fullName evidence="5">Delta-60 repeat domain-containing protein</fullName>
    </recommendedName>
</protein>
<dbReference type="RefSeq" id="WP_193348854.1">
    <property type="nucleotide sequence ID" value="NZ_CBCSIP010000011.1"/>
</dbReference>
<feature type="signal peptide" evidence="2">
    <location>
        <begin position="1"/>
        <end position="28"/>
    </location>
</feature>
<dbReference type="Proteomes" id="UP001516472">
    <property type="component" value="Unassembled WGS sequence"/>
</dbReference>
<dbReference type="InterPro" id="IPR013431">
    <property type="entry name" value="Delta_60_rpt"/>
</dbReference>